<name>A0A502D0D3_9MICO</name>
<dbReference type="NCBIfam" id="TIGR03356">
    <property type="entry name" value="BGL"/>
    <property type="match status" value="1"/>
</dbReference>
<dbReference type="InterPro" id="IPR017853">
    <property type="entry name" value="GH"/>
</dbReference>
<dbReference type="FunFam" id="3.20.20.80:FF:000004">
    <property type="entry name" value="Beta-glucosidase 6-phospho-beta-glucosidase"/>
    <property type="match status" value="1"/>
</dbReference>
<dbReference type="PANTHER" id="PTHR10353:SF36">
    <property type="entry name" value="LP05116P"/>
    <property type="match status" value="1"/>
</dbReference>
<proteinExistence type="inferred from homology"/>
<evidence type="ECO:0000313" key="13">
    <source>
        <dbReference type="Proteomes" id="UP000317722"/>
    </source>
</evidence>
<dbReference type="PANTHER" id="PTHR10353">
    <property type="entry name" value="GLYCOSYL HYDROLASE"/>
    <property type="match status" value="1"/>
</dbReference>
<evidence type="ECO:0000256" key="7">
    <source>
        <dbReference type="ARBA" id="ARBA00023295"/>
    </source>
</evidence>
<dbReference type="InterPro" id="IPR017736">
    <property type="entry name" value="Glyco_hydro_1_beta-glucosidase"/>
</dbReference>
<keyword evidence="5" id="KW-0136">Cellulose degradation</keyword>
<dbReference type="EC" id="3.2.1.21" evidence="3 11"/>
<evidence type="ECO:0000256" key="8">
    <source>
        <dbReference type="ARBA" id="ARBA00023326"/>
    </source>
</evidence>
<dbReference type="Pfam" id="PF00232">
    <property type="entry name" value="Glyco_hydro_1"/>
    <property type="match status" value="1"/>
</dbReference>
<evidence type="ECO:0000256" key="5">
    <source>
        <dbReference type="ARBA" id="ARBA00023001"/>
    </source>
</evidence>
<comment type="catalytic activity">
    <reaction evidence="1 11">
        <text>Hydrolysis of terminal, non-reducing beta-D-glucosyl residues with release of beta-D-glucose.</text>
        <dbReference type="EC" id="3.2.1.21"/>
    </reaction>
</comment>
<keyword evidence="13" id="KW-1185">Reference proteome</keyword>
<feature type="binding site" evidence="10">
    <location>
        <position position="410"/>
    </location>
    <ligand>
        <name>substrate</name>
    </ligand>
</feature>
<feature type="binding site" evidence="10">
    <location>
        <position position="291"/>
    </location>
    <ligand>
        <name>substrate</name>
    </ligand>
</feature>
<evidence type="ECO:0000313" key="12">
    <source>
        <dbReference type="EMBL" id="TPG18332.1"/>
    </source>
</evidence>
<evidence type="ECO:0000256" key="3">
    <source>
        <dbReference type="ARBA" id="ARBA00012744"/>
    </source>
</evidence>
<feature type="binding site" evidence="10">
    <location>
        <position position="166"/>
    </location>
    <ligand>
        <name>substrate</name>
    </ligand>
</feature>
<keyword evidence="6" id="KW-0119">Carbohydrate metabolism</keyword>
<keyword evidence="8" id="KW-0624">Polysaccharide degradation</keyword>
<sequence length="461" mass="50623">MTEFPTLPRDFTFGVASASYQVEGAVTEDGRGRSVWDTFCDRPGAIVGGASGAVACDHYHRHREDVALLEELGVDSYRFSIAWPRILPTGAGAVNEAGLDFYDRLVDELLEAGIAPTATLFHWDTPQALEDLGGWTGREITEHFAAYAGIVGERLGDRVARWVPLNEPNVVTMLGYAIGNHAPGRSLGFEALPVAHHLLLGHGLATQALRAAGCREIGIASNHSPVWPASTSPEDQEAAQVYDNLWNWMFADPVLLGRYPVEGTEQGFPTYRDGDLATIAQPLDWFGINYYNPALIGAPGAGQDSSQLDGAELPPGLPFENRRIEGYQRTDFDWPIVPEGLAQIVRTFRERYGDSLPPVYITESGCSFHDADPVDGHVADPRRVAYHDAHLRAIAAEIADGVDVRGYFAWSATDNFEWAAGYAERFGLVHVDYDTQVRTPKDSYHWYRDLIAHTRANGSPS</sequence>
<evidence type="ECO:0000256" key="10">
    <source>
        <dbReference type="PIRSR" id="PIRSR617736-2"/>
    </source>
</evidence>
<dbReference type="PRINTS" id="PR00131">
    <property type="entry name" value="GLHYDRLASE1"/>
</dbReference>
<keyword evidence="4 11" id="KW-0378">Hydrolase</keyword>
<accession>A0A502D0D3</accession>
<dbReference type="SUPFAM" id="SSF51445">
    <property type="entry name" value="(Trans)glycosidases"/>
    <property type="match status" value="1"/>
</dbReference>
<feature type="binding site" evidence="10">
    <location>
        <position position="122"/>
    </location>
    <ligand>
        <name>substrate</name>
    </ligand>
</feature>
<dbReference type="InterPro" id="IPR001360">
    <property type="entry name" value="Glyco_hydro_1"/>
</dbReference>
<dbReference type="GO" id="GO:0005829">
    <property type="term" value="C:cytosol"/>
    <property type="evidence" value="ECO:0007669"/>
    <property type="project" value="TreeGrafter"/>
</dbReference>
<dbReference type="Proteomes" id="UP000317722">
    <property type="component" value="Unassembled WGS sequence"/>
</dbReference>
<evidence type="ECO:0000256" key="11">
    <source>
        <dbReference type="RuleBase" id="RU361175"/>
    </source>
</evidence>
<protein>
    <recommendedName>
        <fullName evidence="3 11">Beta-glucosidase</fullName>
        <ecNumber evidence="3 11">3.2.1.21</ecNumber>
    </recommendedName>
</protein>
<dbReference type="InterPro" id="IPR033132">
    <property type="entry name" value="GH_1_N_CS"/>
</dbReference>
<gene>
    <name evidence="12" type="ORF">EAH86_08180</name>
</gene>
<comment type="caution">
    <text evidence="12">The sequence shown here is derived from an EMBL/GenBank/DDBJ whole genome shotgun (WGS) entry which is preliminary data.</text>
</comment>
<evidence type="ECO:0000256" key="6">
    <source>
        <dbReference type="ARBA" id="ARBA00023277"/>
    </source>
</evidence>
<organism evidence="12 13">
    <name type="scientific">Pedococcus bigeumensis</name>
    <dbReference type="NCBI Taxonomy" id="433644"/>
    <lineage>
        <taxon>Bacteria</taxon>
        <taxon>Bacillati</taxon>
        <taxon>Actinomycetota</taxon>
        <taxon>Actinomycetes</taxon>
        <taxon>Micrococcales</taxon>
        <taxon>Intrasporangiaceae</taxon>
        <taxon>Pedococcus</taxon>
    </lineage>
</organism>
<evidence type="ECO:0000256" key="1">
    <source>
        <dbReference type="ARBA" id="ARBA00000448"/>
    </source>
</evidence>
<comment type="similarity">
    <text evidence="2 11">Belongs to the glycosyl hydrolase 1 family.</text>
</comment>
<feature type="active site" description="Nucleophile" evidence="9">
    <location>
        <position position="363"/>
    </location>
</feature>
<feature type="binding site" evidence="10">
    <location>
        <begin position="417"/>
        <end position="418"/>
    </location>
    <ligand>
        <name>substrate</name>
    </ligand>
</feature>
<evidence type="ECO:0000256" key="2">
    <source>
        <dbReference type="ARBA" id="ARBA00010838"/>
    </source>
</evidence>
<dbReference type="EMBL" id="RCZM01000002">
    <property type="protein sequence ID" value="TPG18332.1"/>
    <property type="molecule type" value="Genomic_DNA"/>
</dbReference>
<dbReference type="PROSITE" id="PS00653">
    <property type="entry name" value="GLYCOSYL_HYDROL_F1_2"/>
    <property type="match status" value="1"/>
</dbReference>
<dbReference type="GO" id="GO:0030245">
    <property type="term" value="P:cellulose catabolic process"/>
    <property type="evidence" value="ECO:0007669"/>
    <property type="project" value="UniProtKB-KW"/>
</dbReference>
<dbReference type="RefSeq" id="WP_140738733.1">
    <property type="nucleotide sequence ID" value="NZ_RCZM01000002.1"/>
</dbReference>
<feature type="binding site" evidence="10">
    <location>
        <position position="21"/>
    </location>
    <ligand>
        <name>substrate</name>
    </ligand>
</feature>
<feature type="active site" description="Proton donor" evidence="9">
    <location>
        <position position="167"/>
    </location>
</feature>
<dbReference type="AlphaFoldDB" id="A0A502D0D3"/>
<dbReference type="GO" id="GO:0008422">
    <property type="term" value="F:beta-glucosidase activity"/>
    <property type="evidence" value="ECO:0007669"/>
    <property type="project" value="UniProtKB-EC"/>
</dbReference>
<keyword evidence="7 11" id="KW-0326">Glycosidase</keyword>
<evidence type="ECO:0000256" key="4">
    <source>
        <dbReference type="ARBA" id="ARBA00022801"/>
    </source>
</evidence>
<evidence type="ECO:0000256" key="9">
    <source>
        <dbReference type="PIRSR" id="PIRSR617736-1"/>
    </source>
</evidence>
<dbReference type="Gene3D" id="3.20.20.80">
    <property type="entry name" value="Glycosidases"/>
    <property type="match status" value="1"/>
</dbReference>
<dbReference type="OrthoDB" id="9765195at2"/>
<reference evidence="12 13" key="1">
    <citation type="journal article" date="2019" name="Environ. Microbiol.">
        <title>Species interactions and distinct microbial communities in high Arctic permafrost affected cryosols are associated with the CH4 and CO2 gas fluxes.</title>
        <authorList>
            <person name="Altshuler I."/>
            <person name="Hamel J."/>
            <person name="Turney S."/>
            <person name="Magnuson E."/>
            <person name="Levesque R."/>
            <person name="Greer C."/>
            <person name="Whyte L.G."/>
        </authorList>
    </citation>
    <scope>NUCLEOTIDE SEQUENCE [LARGE SCALE GENOMIC DNA]</scope>
    <source>
        <strain evidence="12 13">S9.3A</strain>
    </source>
</reference>